<evidence type="ECO:0000259" key="11">
    <source>
        <dbReference type="PROSITE" id="PS50893"/>
    </source>
</evidence>
<dbReference type="InterPro" id="IPR050095">
    <property type="entry name" value="ECF_ABC_transporter_ATP-bd"/>
</dbReference>
<keyword evidence="7 12" id="KW-0067">ATP-binding</keyword>
<evidence type="ECO:0000256" key="10">
    <source>
        <dbReference type="ARBA" id="ARBA00025157"/>
    </source>
</evidence>
<dbReference type="InterPro" id="IPR027417">
    <property type="entry name" value="P-loop_NTPase"/>
</dbReference>
<evidence type="ECO:0000256" key="7">
    <source>
        <dbReference type="ARBA" id="ARBA00022840"/>
    </source>
</evidence>
<dbReference type="OrthoDB" id="501320at2"/>
<keyword evidence="4" id="KW-1003">Cell membrane</keyword>
<keyword evidence="9" id="KW-0472">Membrane</keyword>
<keyword evidence="5" id="KW-0677">Repeat</keyword>
<reference evidence="12 13" key="1">
    <citation type="submission" date="2016-11" db="EMBL/GenBank/DDBJ databases">
        <authorList>
            <person name="Jaros S."/>
            <person name="Januszkiewicz K."/>
            <person name="Wedrychowicz H."/>
        </authorList>
    </citation>
    <scope>NUCLEOTIDE SEQUENCE [LARGE SCALE GENOMIC DNA]</scope>
    <source>
        <strain evidence="12 13">DSM 10068</strain>
    </source>
</reference>
<dbReference type="AlphaFoldDB" id="A0A1M5W5I3"/>
<comment type="similarity">
    <text evidence="2">Belongs to the ABC transporter superfamily.</text>
</comment>
<sequence length="470" mass="51387">MIHLENLSFAYGEDEMDGELTNVTMDIRKGECVVLCGPSGCGKTTLLRLISGLIPSVYDGVMHGSALVDGKPPAAFSPEEKAQKIGMVFQDPRSQFFMSKVRDELAFSGENLGLPPNKIIERIDELAGLLRITDLLDTDLNKMSSGQKQKVAIASACLLSPLLLLLDEPSANLDAASKEELIRILLAIKQAGTTIIVSEHRLHEFLPVADRYLCIGQGELVKEWSREQFAALSCAEAMEYGLRHPDAARRGQDRKNTATPGRLPYYGRGITYCYRESSRGIKHVDFALCPGTVTALTGGNGTGKTTLCKILCGLLSPQKGKVLSGDKTLSRAARREGSYFVMQDADYQLYTDSVGNELVLGRAMTDVLRKRAYEALDLFGLMHLKDRHPASLSGGEKQRVTLAAAFCTDADLIVLDEPTSGLDAINVQRLVRYVQILAREGKTVIVITHDQLLIDLVCDDVILLGNIKES</sequence>
<evidence type="ECO:0000256" key="8">
    <source>
        <dbReference type="ARBA" id="ARBA00022967"/>
    </source>
</evidence>
<dbReference type="Pfam" id="PF00005">
    <property type="entry name" value="ABC_tran"/>
    <property type="match status" value="2"/>
</dbReference>
<dbReference type="STRING" id="1123282.SAMN02745823_01061"/>
<comment type="function">
    <text evidence="10">Probably part of an ABC transporter complex. Responsible for energy coupling to the transport system.</text>
</comment>
<dbReference type="PROSITE" id="PS00211">
    <property type="entry name" value="ABC_TRANSPORTER_1"/>
    <property type="match status" value="1"/>
</dbReference>
<dbReference type="RefSeq" id="WP_073076622.1">
    <property type="nucleotide sequence ID" value="NZ_FQXV01000003.1"/>
</dbReference>
<evidence type="ECO:0000256" key="2">
    <source>
        <dbReference type="ARBA" id="ARBA00005417"/>
    </source>
</evidence>
<keyword evidence="8" id="KW-1278">Translocase</keyword>
<dbReference type="EMBL" id="FQXV01000003">
    <property type="protein sequence ID" value="SHH82454.1"/>
    <property type="molecule type" value="Genomic_DNA"/>
</dbReference>
<dbReference type="InterPro" id="IPR003439">
    <property type="entry name" value="ABC_transporter-like_ATP-bd"/>
</dbReference>
<dbReference type="InterPro" id="IPR003593">
    <property type="entry name" value="AAA+_ATPase"/>
</dbReference>
<dbReference type="PANTHER" id="PTHR43553:SF23">
    <property type="entry name" value="ABC TRANSPORTER ATP-BINDING COMPONENT"/>
    <property type="match status" value="1"/>
</dbReference>
<evidence type="ECO:0000256" key="5">
    <source>
        <dbReference type="ARBA" id="ARBA00022737"/>
    </source>
</evidence>
<dbReference type="PANTHER" id="PTHR43553">
    <property type="entry name" value="HEAVY METAL TRANSPORTER"/>
    <property type="match status" value="1"/>
</dbReference>
<dbReference type="GO" id="GO:0005524">
    <property type="term" value="F:ATP binding"/>
    <property type="evidence" value="ECO:0007669"/>
    <property type="project" value="UniProtKB-KW"/>
</dbReference>
<dbReference type="Proteomes" id="UP000183995">
    <property type="component" value="Unassembled WGS sequence"/>
</dbReference>
<dbReference type="GO" id="GO:0042626">
    <property type="term" value="F:ATPase-coupled transmembrane transporter activity"/>
    <property type="evidence" value="ECO:0007669"/>
    <property type="project" value="TreeGrafter"/>
</dbReference>
<dbReference type="GO" id="GO:0043190">
    <property type="term" value="C:ATP-binding cassette (ABC) transporter complex"/>
    <property type="evidence" value="ECO:0007669"/>
    <property type="project" value="TreeGrafter"/>
</dbReference>
<feature type="domain" description="ABC transporter" evidence="11">
    <location>
        <begin position="2"/>
        <end position="242"/>
    </location>
</feature>
<dbReference type="Gene3D" id="3.40.50.300">
    <property type="entry name" value="P-loop containing nucleotide triphosphate hydrolases"/>
    <property type="match status" value="2"/>
</dbReference>
<dbReference type="SMART" id="SM00382">
    <property type="entry name" value="AAA"/>
    <property type="match status" value="2"/>
</dbReference>
<evidence type="ECO:0000256" key="6">
    <source>
        <dbReference type="ARBA" id="ARBA00022741"/>
    </source>
</evidence>
<keyword evidence="6" id="KW-0547">Nucleotide-binding</keyword>
<evidence type="ECO:0000256" key="9">
    <source>
        <dbReference type="ARBA" id="ARBA00023136"/>
    </source>
</evidence>
<proteinExistence type="inferred from homology"/>
<evidence type="ECO:0000256" key="1">
    <source>
        <dbReference type="ARBA" id="ARBA00004202"/>
    </source>
</evidence>
<comment type="subcellular location">
    <subcellularLocation>
        <location evidence="1">Cell membrane</location>
        <topology evidence="1">Peripheral membrane protein</topology>
    </subcellularLocation>
</comment>
<name>A0A1M5W5I3_9FIRM</name>
<accession>A0A1M5W5I3</accession>
<dbReference type="InterPro" id="IPR017871">
    <property type="entry name" value="ABC_transporter-like_CS"/>
</dbReference>
<keyword evidence="3" id="KW-0813">Transport</keyword>
<evidence type="ECO:0000256" key="4">
    <source>
        <dbReference type="ARBA" id="ARBA00022475"/>
    </source>
</evidence>
<dbReference type="GO" id="GO:0016887">
    <property type="term" value="F:ATP hydrolysis activity"/>
    <property type="evidence" value="ECO:0007669"/>
    <property type="project" value="InterPro"/>
</dbReference>
<dbReference type="SUPFAM" id="SSF52540">
    <property type="entry name" value="P-loop containing nucleoside triphosphate hydrolases"/>
    <property type="match status" value="2"/>
</dbReference>
<protein>
    <submittedName>
        <fullName evidence="12">Energy-coupling factor transport system ATP-binding protein</fullName>
    </submittedName>
</protein>
<evidence type="ECO:0000313" key="13">
    <source>
        <dbReference type="Proteomes" id="UP000183995"/>
    </source>
</evidence>
<organism evidence="12 13">
    <name type="scientific">Sporobacter termitidis DSM 10068</name>
    <dbReference type="NCBI Taxonomy" id="1123282"/>
    <lineage>
        <taxon>Bacteria</taxon>
        <taxon>Bacillati</taxon>
        <taxon>Bacillota</taxon>
        <taxon>Clostridia</taxon>
        <taxon>Eubacteriales</taxon>
        <taxon>Oscillospiraceae</taxon>
        <taxon>Sporobacter</taxon>
    </lineage>
</organism>
<feature type="domain" description="ABC transporter" evidence="11">
    <location>
        <begin position="265"/>
        <end position="470"/>
    </location>
</feature>
<keyword evidence="13" id="KW-1185">Reference proteome</keyword>
<gene>
    <name evidence="12" type="ORF">SAMN02745823_01061</name>
</gene>
<evidence type="ECO:0000313" key="12">
    <source>
        <dbReference type="EMBL" id="SHH82454.1"/>
    </source>
</evidence>
<evidence type="ECO:0000256" key="3">
    <source>
        <dbReference type="ARBA" id="ARBA00022448"/>
    </source>
</evidence>
<dbReference type="InterPro" id="IPR015856">
    <property type="entry name" value="ABC_transpr_CbiO/EcfA_su"/>
</dbReference>
<dbReference type="PROSITE" id="PS50893">
    <property type="entry name" value="ABC_TRANSPORTER_2"/>
    <property type="match status" value="2"/>
</dbReference>
<dbReference type="CDD" id="cd03225">
    <property type="entry name" value="ABC_cobalt_CbiO_domain1"/>
    <property type="match status" value="1"/>
</dbReference>